<evidence type="ECO:0000256" key="3">
    <source>
        <dbReference type="ARBA" id="ARBA00023175"/>
    </source>
</evidence>
<feature type="coiled-coil region" evidence="8">
    <location>
        <begin position="173"/>
        <end position="243"/>
    </location>
</feature>
<dbReference type="EMBL" id="CADEAL010004236">
    <property type="protein sequence ID" value="CAB1455018.1"/>
    <property type="molecule type" value="Genomic_DNA"/>
</dbReference>
<keyword evidence="3" id="KW-0505">Motor protein</keyword>
<evidence type="ECO:0000256" key="5">
    <source>
        <dbReference type="ARBA" id="ARBA00039799"/>
    </source>
</evidence>
<dbReference type="PANTHER" id="PTHR13183">
    <property type="entry name" value="AXONEMAL INNER ARM DYNEIN LIGHT CHAIN 28"/>
    <property type="match status" value="1"/>
</dbReference>
<reference evidence="9" key="1">
    <citation type="submission" date="2020-03" db="EMBL/GenBank/DDBJ databases">
        <authorList>
            <person name="Weist P."/>
        </authorList>
    </citation>
    <scope>NUCLEOTIDE SEQUENCE</scope>
</reference>
<evidence type="ECO:0000256" key="8">
    <source>
        <dbReference type="SAM" id="Coils"/>
    </source>
</evidence>
<dbReference type="AlphaFoldDB" id="A0A9N7VTN1"/>
<evidence type="ECO:0000313" key="10">
    <source>
        <dbReference type="Proteomes" id="UP001153269"/>
    </source>
</evidence>
<sequence>MEGVLYRSNPPTPLLAAAASSGLTASWMLHQKTGDHERSSLKLRSQEPMHFNLVPKTTEAPRQESGDIPPLREFLLLQQQQNVSSASVSRLDVVHLQELLNTKLLERQAKETGICPLRRELYSECLDELIRQVTIECDERGLLLSRIKDEIELSISAYQTLYETGVASGMRKFMQAEQGKGDMEKRLSDLENESQDLRKKLDKEKAKCDEIEKNAHQKLQVENERLTGEIESLKRANEQLKQTVNFNRDPQPPQPKTPHTVDTGKTTVDILNEIAPPREFMKKQNISSAPASRLDVMRLQQLLDTKLKQRQAKERGICPFRRELYSQCLDELIRQVTITCSERGLLLLQIRNEIQMTLAAYETLYESGVASGMRKFLQAEQGKVDMAKRISDLENEIQDLRGELEQQKAKCDEIERNANERQAWENERLTGEIDSLKRVSEELKIQLLAFGKQKKLLRDD</sequence>
<evidence type="ECO:0000256" key="7">
    <source>
        <dbReference type="ARBA" id="ARBA00043925"/>
    </source>
</evidence>
<evidence type="ECO:0000256" key="6">
    <source>
        <dbReference type="ARBA" id="ARBA00042417"/>
    </source>
</evidence>
<feature type="coiled-coil region" evidence="8">
    <location>
        <begin position="383"/>
        <end position="446"/>
    </location>
</feature>
<dbReference type="GO" id="GO:0005930">
    <property type="term" value="C:axoneme"/>
    <property type="evidence" value="ECO:0007669"/>
    <property type="project" value="TreeGrafter"/>
</dbReference>
<comment type="function">
    <text evidence="7">Involved in sperm flagellum assembly.</text>
</comment>
<evidence type="ECO:0000256" key="2">
    <source>
        <dbReference type="ARBA" id="ARBA00023054"/>
    </source>
</evidence>
<comment type="caution">
    <text evidence="9">The sequence shown here is derived from an EMBL/GenBank/DDBJ whole genome shotgun (WGS) entry which is preliminary data.</text>
</comment>
<evidence type="ECO:0000313" key="9">
    <source>
        <dbReference type="EMBL" id="CAB1455018.1"/>
    </source>
</evidence>
<dbReference type="Proteomes" id="UP001153269">
    <property type="component" value="Unassembled WGS sequence"/>
</dbReference>
<comment type="similarity">
    <text evidence="4">Belongs to the inner dynein arm light chain family.</text>
</comment>
<evidence type="ECO:0000256" key="4">
    <source>
        <dbReference type="ARBA" id="ARBA00038114"/>
    </source>
</evidence>
<keyword evidence="2 8" id="KW-0175">Coiled coil</keyword>
<dbReference type="PANTHER" id="PTHR13183:SF0">
    <property type="entry name" value="AXONEMAL DYNEIN LIGHT INTERMEDIATE POLYPEPTIDE 1"/>
    <property type="match status" value="1"/>
</dbReference>
<accession>A0A9N7VTN1</accession>
<dbReference type="Pfam" id="PF10211">
    <property type="entry name" value="Ax_dynein_light"/>
    <property type="match status" value="2"/>
</dbReference>
<name>A0A9N7VTN1_PLEPL</name>
<protein>
    <recommendedName>
        <fullName evidence="5">Axonemal dynein light intermediate polypeptide 1</fullName>
    </recommendedName>
    <alternativeName>
        <fullName evidence="6">Inner dynein arm light chain, axonemal</fullName>
    </alternativeName>
</protein>
<dbReference type="InterPro" id="IPR019347">
    <property type="entry name" value="Axonemal_dynein_light_chain"/>
</dbReference>
<organism evidence="9 10">
    <name type="scientific">Pleuronectes platessa</name>
    <name type="common">European plaice</name>
    <dbReference type="NCBI Taxonomy" id="8262"/>
    <lineage>
        <taxon>Eukaryota</taxon>
        <taxon>Metazoa</taxon>
        <taxon>Chordata</taxon>
        <taxon>Craniata</taxon>
        <taxon>Vertebrata</taxon>
        <taxon>Euteleostomi</taxon>
        <taxon>Actinopterygii</taxon>
        <taxon>Neopterygii</taxon>
        <taxon>Teleostei</taxon>
        <taxon>Neoteleostei</taxon>
        <taxon>Acanthomorphata</taxon>
        <taxon>Carangaria</taxon>
        <taxon>Pleuronectiformes</taxon>
        <taxon>Pleuronectoidei</taxon>
        <taxon>Pleuronectidae</taxon>
        <taxon>Pleuronectes</taxon>
    </lineage>
</organism>
<gene>
    <name evidence="9" type="ORF">PLEPLA_LOCUS42788</name>
</gene>
<evidence type="ECO:0000256" key="1">
    <source>
        <dbReference type="ARBA" id="ARBA00023017"/>
    </source>
</evidence>
<dbReference type="GO" id="GO:0097546">
    <property type="term" value="C:ciliary base"/>
    <property type="evidence" value="ECO:0007669"/>
    <property type="project" value="TreeGrafter"/>
</dbReference>
<keyword evidence="1" id="KW-0243">Dynein</keyword>
<dbReference type="GO" id="GO:0045504">
    <property type="term" value="F:dynein heavy chain binding"/>
    <property type="evidence" value="ECO:0007669"/>
    <property type="project" value="TreeGrafter"/>
</dbReference>
<keyword evidence="10" id="KW-1185">Reference proteome</keyword>
<proteinExistence type="inferred from homology"/>
<dbReference type="GO" id="GO:0030286">
    <property type="term" value="C:dynein complex"/>
    <property type="evidence" value="ECO:0007669"/>
    <property type="project" value="UniProtKB-KW"/>
</dbReference>